<dbReference type="AlphaFoldDB" id="A0A1J3CTP0"/>
<dbReference type="EMBL" id="GEVM01015027">
    <property type="protein sequence ID" value="JAU90911.1"/>
    <property type="molecule type" value="Transcribed_RNA"/>
</dbReference>
<dbReference type="InterPro" id="IPR006525">
    <property type="entry name" value="Cystatin-related_pln"/>
</dbReference>
<accession>A0A1J3CTP0</accession>
<evidence type="ECO:0008006" key="3">
    <source>
        <dbReference type="Google" id="ProtNLM"/>
    </source>
</evidence>
<name>A0A1J3CTP0_NOCCA</name>
<organism evidence="1">
    <name type="scientific">Noccaea caerulescens</name>
    <name type="common">Alpine penny-cress</name>
    <name type="synonym">Thlaspi caerulescens</name>
    <dbReference type="NCBI Taxonomy" id="107243"/>
    <lineage>
        <taxon>Eukaryota</taxon>
        <taxon>Viridiplantae</taxon>
        <taxon>Streptophyta</taxon>
        <taxon>Embryophyta</taxon>
        <taxon>Tracheophyta</taxon>
        <taxon>Spermatophyta</taxon>
        <taxon>Magnoliopsida</taxon>
        <taxon>eudicotyledons</taxon>
        <taxon>Gunneridae</taxon>
        <taxon>Pentapetalae</taxon>
        <taxon>rosids</taxon>
        <taxon>malvids</taxon>
        <taxon>Brassicales</taxon>
        <taxon>Brassicaceae</taxon>
        <taxon>Coluteocarpeae</taxon>
        <taxon>Noccaea</taxon>
    </lineage>
</organism>
<dbReference type="SUPFAM" id="SSF54403">
    <property type="entry name" value="Cystatin/monellin"/>
    <property type="match status" value="1"/>
</dbReference>
<evidence type="ECO:0000313" key="1">
    <source>
        <dbReference type="EMBL" id="JAU07684.1"/>
    </source>
</evidence>
<protein>
    <recommendedName>
        <fullName evidence="3">Cystatin domain-containing protein</fullName>
    </recommendedName>
</protein>
<reference evidence="1" key="1">
    <citation type="submission" date="2016-07" db="EMBL/GenBank/DDBJ databases">
        <title>De novo transcriptome assembly of four accessions of the metal hyperaccumulator plant Noccaea caerulescens.</title>
        <authorList>
            <person name="Blande D."/>
            <person name="Halimaa P."/>
            <person name="Tervahauta A.I."/>
            <person name="Aarts M.G."/>
            <person name="Karenlampi S.O."/>
        </authorList>
    </citation>
    <scope>NUCLEOTIDE SEQUENCE</scope>
</reference>
<dbReference type="PANTHER" id="PTHR31228:SF36">
    <property type="entry name" value="CYSTATIN_MONELLIN SUPERFAMILY PROTEIN"/>
    <property type="match status" value="1"/>
</dbReference>
<evidence type="ECO:0000313" key="2">
    <source>
        <dbReference type="EMBL" id="JAU90911.1"/>
    </source>
</evidence>
<dbReference type="InterPro" id="IPR046350">
    <property type="entry name" value="Cystatin_sf"/>
</dbReference>
<proteinExistence type="predicted"/>
<dbReference type="EMBL" id="GEVI01024636">
    <property type="protein sequence ID" value="JAU07684.1"/>
    <property type="molecule type" value="Transcribed_RNA"/>
</dbReference>
<sequence>MGEFEGLSNDWLEPACLLWQPGGRGYERPTYMTRTDEDRPEYTPEQELAYMEKQVNESDGFDIDFKLNRCVFNYHPANLDSHEFEDGAGNAEDLLKRLSQNSLDDYNKKNETKFEFVKIRGANFHWATAIMFLITFEVKDPYDDQIKVFQAKVRHAQNVIEEYVFCRPKPNQKVECVGNVKKDVDEDVLKDVDADEDVEKDVEKEDIKKPRLV</sequence>
<dbReference type="PANTHER" id="PTHR31228">
    <property type="entry name" value="CYSTATIN/MONELLIN SUPERFAMILY PROTEIN"/>
    <property type="match status" value="1"/>
</dbReference>
<dbReference type="Gene3D" id="3.10.450.10">
    <property type="match status" value="1"/>
</dbReference>
<gene>
    <name evidence="1" type="ORF">GA_TR8778_c0_g1_i1_g.28059</name>
    <name evidence="2" type="ORF">MP_TR5378_c0_g1_i1_g.14923</name>
</gene>
<dbReference type="NCBIfam" id="TIGR01638">
    <property type="entry name" value="Atha_cystat_rel"/>
    <property type="match status" value="1"/>
</dbReference>